<proteinExistence type="predicted"/>
<sequence>MDSGAGVLADGQAAVHNGLTGAKQKLRDGSVASIPEFFMGRETAGLAELSKTLGKAASVKEIPTVVFAVTNDRHLIRFSAVLAFTAPPFARCLK</sequence>
<protein>
    <submittedName>
        <fullName evidence="1">Uncharacterized protein</fullName>
    </submittedName>
</protein>
<organism evidence="1 2">
    <name type="scientific">[Clostridium] leptum</name>
    <dbReference type="NCBI Taxonomy" id="1535"/>
    <lineage>
        <taxon>Bacteria</taxon>
        <taxon>Bacillati</taxon>
        <taxon>Bacillota</taxon>
        <taxon>Clostridia</taxon>
        <taxon>Eubacteriales</taxon>
        <taxon>Oscillospiraceae</taxon>
        <taxon>Oscillospiraceae incertae sedis</taxon>
    </lineage>
</organism>
<evidence type="ECO:0000313" key="2">
    <source>
        <dbReference type="Proteomes" id="UP000284751"/>
    </source>
</evidence>
<accession>A0A412AZQ2</accession>
<comment type="caution">
    <text evidence="1">The sequence shown here is derived from an EMBL/GenBank/DDBJ whole genome shotgun (WGS) entry which is preliminary data.</text>
</comment>
<reference evidence="1 2" key="1">
    <citation type="submission" date="2018-08" db="EMBL/GenBank/DDBJ databases">
        <title>A genome reference for cultivated species of the human gut microbiota.</title>
        <authorList>
            <person name="Zou Y."/>
            <person name="Xue W."/>
            <person name="Luo G."/>
        </authorList>
    </citation>
    <scope>NUCLEOTIDE SEQUENCE [LARGE SCALE GENOMIC DNA]</scope>
    <source>
        <strain evidence="1 2">AF28-26</strain>
    </source>
</reference>
<dbReference type="AlphaFoldDB" id="A0A412AZQ2"/>
<evidence type="ECO:0000313" key="1">
    <source>
        <dbReference type="EMBL" id="RGQ43373.1"/>
    </source>
</evidence>
<dbReference type="EMBL" id="QRTC01000006">
    <property type="protein sequence ID" value="RGQ43373.1"/>
    <property type="molecule type" value="Genomic_DNA"/>
</dbReference>
<gene>
    <name evidence="1" type="ORF">DWY99_02980</name>
</gene>
<name>A0A412AZQ2_9FIRM</name>
<dbReference type="Proteomes" id="UP000284751">
    <property type="component" value="Unassembled WGS sequence"/>
</dbReference>